<dbReference type="PANTHER" id="PTHR20974:SF0">
    <property type="entry name" value="UPF0585 PROTEIN CG18661"/>
    <property type="match status" value="1"/>
</dbReference>
<dbReference type="EMBL" id="HACG01025286">
    <property type="protein sequence ID" value="CEK72151.1"/>
    <property type="molecule type" value="Transcribed_RNA"/>
</dbReference>
<proteinExistence type="inferred from homology"/>
<evidence type="ECO:0000313" key="2">
    <source>
        <dbReference type="EMBL" id="CEK72151.1"/>
    </source>
</evidence>
<dbReference type="InterPro" id="IPR029063">
    <property type="entry name" value="SAM-dependent_MTases_sf"/>
</dbReference>
<reference evidence="2" key="1">
    <citation type="submission" date="2014-12" db="EMBL/GenBank/DDBJ databases">
        <title>Insight into the proteome of Arion vulgaris.</title>
        <authorList>
            <person name="Aradska J."/>
            <person name="Bulat T."/>
            <person name="Smidak R."/>
            <person name="Sarate P."/>
            <person name="Gangsoo J."/>
            <person name="Sialana F."/>
            <person name="Bilban M."/>
            <person name="Lubec G."/>
        </authorList>
    </citation>
    <scope>NUCLEOTIDE SEQUENCE</scope>
    <source>
        <tissue evidence="2">Skin</tissue>
    </source>
</reference>
<name>A0A0B6ZWE5_9EUPU</name>
<organism evidence="2">
    <name type="scientific">Arion vulgaris</name>
    <dbReference type="NCBI Taxonomy" id="1028688"/>
    <lineage>
        <taxon>Eukaryota</taxon>
        <taxon>Metazoa</taxon>
        <taxon>Spiralia</taxon>
        <taxon>Lophotrochozoa</taxon>
        <taxon>Mollusca</taxon>
        <taxon>Gastropoda</taxon>
        <taxon>Heterobranchia</taxon>
        <taxon>Euthyneura</taxon>
        <taxon>Panpulmonata</taxon>
        <taxon>Eupulmonata</taxon>
        <taxon>Stylommatophora</taxon>
        <taxon>Helicina</taxon>
        <taxon>Arionoidea</taxon>
        <taxon>Arionidae</taxon>
        <taxon>Arion</taxon>
    </lineage>
</organism>
<protein>
    <recommendedName>
        <fullName evidence="3">Methyltransferase domain-containing protein</fullName>
    </recommendedName>
</protein>
<evidence type="ECO:0008006" key="3">
    <source>
        <dbReference type="Google" id="ProtNLM"/>
    </source>
</evidence>
<dbReference type="PANTHER" id="PTHR20974">
    <property type="entry name" value="UPF0585 PROTEIN CG18661"/>
    <property type="match status" value="1"/>
</dbReference>
<dbReference type="Pfam" id="PF06080">
    <property type="entry name" value="DUF938"/>
    <property type="match status" value="1"/>
</dbReference>
<feature type="non-terminal residue" evidence="2">
    <location>
        <position position="114"/>
    </location>
</feature>
<sequence length="114" mass="12712">MVQVGICNLRPEKFSRIPRAMLVAAAAQRNKQHILDVLQNYIPPVGSTGQVLEIASGTGQHVAHFASHLPHLTWQPSDIDHSYLKSISAFIESKQLKNVLQPIVINITKPVEKW</sequence>
<dbReference type="AlphaFoldDB" id="A0A0B6ZWE5"/>
<accession>A0A0B6ZWE5</accession>
<dbReference type="SUPFAM" id="SSF53335">
    <property type="entry name" value="S-adenosyl-L-methionine-dependent methyltransferases"/>
    <property type="match status" value="1"/>
</dbReference>
<dbReference type="InterPro" id="IPR010342">
    <property type="entry name" value="DUF938"/>
</dbReference>
<comment type="similarity">
    <text evidence="1">Belongs to the UPF0585 family.</text>
</comment>
<evidence type="ECO:0000256" key="1">
    <source>
        <dbReference type="ARBA" id="ARBA00008308"/>
    </source>
</evidence>
<gene>
    <name evidence="2" type="primary">ORF81275</name>
</gene>